<dbReference type="Gene3D" id="1.10.560.10">
    <property type="entry name" value="GroEL-like equatorial domain"/>
    <property type="match status" value="1"/>
</dbReference>
<evidence type="ECO:0000256" key="1">
    <source>
        <dbReference type="ARBA" id="ARBA00022741"/>
    </source>
</evidence>
<keyword evidence="1" id="KW-0547">Nucleotide-binding</keyword>
<reference evidence="5 6" key="1">
    <citation type="journal article" date="2019" name="Int. J. Syst. Evol. Microbiol.">
        <title>The Global Catalogue of Microorganisms (GCM) 10K type strain sequencing project: providing services to taxonomists for standard genome sequencing and annotation.</title>
        <authorList>
            <consortium name="The Broad Institute Genomics Platform"/>
            <consortium name="The Broad Institute Genome Sequencing Center for Infectious Disease"/>
            <person name="Wu L."/>
            <person name="Ma J."/>
        </authorList>
    </citation>
    <scope>NUCLEOTIDE SEQUENCE [LARGE SCALE GENOMIC DNA]</scope>
    <source>
        <strain evidence="5 6">CGMCC 1.3239</strain>
    </source>
</reference>
<keyword evidence="6" id="KW-1185">Reference proteome</keyword>
<keyword evidence="3" id="KW-0143">Chaperone</keyword>
<proteinExistence type="predicted"/>
<dbReference type="InterPro" id="IPR027413">
    <property type="entry name" value="GROEL-like_equatorial_sf"/>
</dbReference>
<dbReference type="GO" id="GO:0005524">
    <property type="term" value="F:ATP binding"/>
    <property type="evidence" value="ECO:0007669"/>
    <property type="project" value="UniProtKB-KW"/>
</dbReference>
<keyword evidence="2" id="KW-0067">ATP-binding</keyword>
<protein>
    <submittedName>
        <fullName evidence="5">TCP-1/cpn60 chaperonin family protein</fullName>
    </submittedName>
</protein>
<dbReference type="Pfam" id="PF00118">
    <property type="entry name" value="Cpn60_TCP1"/>
    <property type="match status" value="1"/>
</dbReference>
<evidence type="ECO:0000256" key="4">
    <source>
        <dbReference type="SAM" id="MobiDB-lite"/>
    </source>
</evidence>
<comment type="caution">
    <text evidence="5">The sequence shown here is derived from an EMBL/GenBank/DDBJ whole genome shotgun (WGS) entry which is preliminary data.</text>
</comment>
<dbReference type="SUPFAM" id="SSF48592">
    <property type="entry name" value="GroEL equatorial domain-like"/>
    <property type="match status" value="1"/>
</dbReference>
<dbReference type="Proteomes" id="UP001596442">
    <property type="component" value="Unassembled WGS sequence"/>
</dbReference>
<dbReference type="InterPro" id="IPR002423">
    <property type="entry name" value="Cpn60/GroEL/TCP-1"/>
</dbReference>
<name>A0ABD5SA51_9EURY</name>
<dbReference type="EMBL" id="JBHSWW010000087">
    <property type="protein sequence ID" value="MFC6753358.1"/>
    <property type="molecule type" value="Genomic_DNA"/>
</dbReference>
<dbReference type="RefSeq" id="WP_379780896.1">
    <property type="nucleotide sequence ID" value="NZ_JBHSWW010000087.1"/>
</dbReference>
<feature type="region of interest" description="Disordered" evidence="4">
    <location>
        <begin position="1"/>
        <end position="45"/>
    </location>
</feature>
<dbReference type="PANTHER" id="PTHR11353">
    <property type="entry name" value="CHAPERONIN"/>
    <property type="match status" value="1"/>
</dbReference>
<organism evidence="5 6">
    <name type="scientific">Halorubrum tibetense</name>
    <dbReference type="NCBI Taxonomy" id="175631"/>
    <lineage>
        <taxon>Archaea</taxon>
        <taxon>Methanobacteriati</taxon>
        <taxon>Methanobacteriota</taxon>
        <taxon>Stenosarchaea group</taxon>
        <taxon>Halobacteria</taxon>
        <taxon>Halobacteriales</taxon>
        <taxon>Haloferacaceae</taxon>
        <taxon>Halorubrum</taxon>
    </lineage>
</organism>
<dbReference type="InterPro" id="IPR017998">
    <property type="entry name" value="Chaperone_TCP-1"/>
</dbReference>
<sequence>MGLFGGSDKSVNKPTKSQKRADKIAEELQAGQLQPGDVKQRLRGPHRPAAARGLVLATLQNKAVIESSVDTSIDELATRELARPIADSLLVNAERFRTLDFEYTTVVEESLVALEQALREIDSVRTGHTTEVLGGGSSELALAAELRDYADSVEGRQQLVAEATADAFEAVPQRLALEAGLDPLETLVEMRSEHANGGAVSIHVEEKELRNAKNASELAIEAEELRKRLTDGVALAGVVALTRGTVTQLGVLTDYDPYDGWSAGI</sequence>
<gene>
    <name evidence="5" type="ORF">ACFQEU_07745</name>
</gene>
<evidence type="ECO:0000256" key="2">
    <source>
        <dbReference type="ARBA" id="ARBA00022840"/>
    </source>
</evidence>
<evidence type="ECO:0000313" key="6">
    <source>
        <dbReference type="Proteomes" id="UP001596442"/>
    </source>
</evidence>
<dbReference type="InterPro" id="IPR027410">
    <property type="entry name" value="TCP-1-like_intermed_sf"/>
</dbReference>
<evidence type="ECO:0000313" key="5">
    <source>
        <dbReference type="EMBL" id="MFC6753358.1"/>
    </source>
</evidence>
<evidence type="ECO:0000256" key="3">
    <source>
        <dbReference type="ARBA" id="ARBA00023186"/>
    </source>
</evidence>
<dbReference type="AlphaFoldDB" id="A0ABD5SA51"/>
<accession>A0ABD5SA51</accession>
<dbReference type="Gene3D" id="3.30.260.10">
    <property type="entry name" value="TCP-1-like chaperonin intermediate domain"/>
    <property type="match status" value="1"/>
</dbReference>